<feature type="chain" id="PRO_5009315592" evidence="1">
    <location>
        <begin position="18"/>
        <end position="251"/>
    </location>
</feature>
<organism evidence="2 3">
    <name type="scientific">Meloidogyne hapla</name>
    <name type="common">Root-knot nematode worm</name>
    <dbReference type="NCBI Taxonomy" id="6305"/>
    <lineage>
        <taxon>Eukaryota</taxon>
        <taxon>Metazoa</taxon>
        <taxon>Ecdysozoa</taxon>
        <taxon>Nematoda</taxon>
        <taxon>Chromadorea</taxon>
        <taxon>Rhabditida</taxon>
        <taxon>Tylenchina</taxon>
        <taxon>Tylenchomorpha</taxon>
        <taxon>Tylenchoidea</taxon>
        <taxon>Meloidogynidae</taxon>
        <taxon>Meloidogyninae</taxon>
        <taxon>Meloidogyne</taxon>
    </lineage>
</organism>
<dbReference type="Proteomes" id="UP000095281">
    <property type="component" value="Unplaced"/>
</dbReference>
<sequence length="251" mass="29738">MFIKILFLLLLVTIAELNKNFNSNLNENTTIVPTNDFLTNNISNQQKIQSKNYTQIYQQLLNKISTHCISDREYEELYSNKLKAGLVSWFLPFLVDGGIKQIGLNEIRSKLKLKKQKINYLNIVKEEFEDKNKKDLNNTLNYLQNKIRFYSLNKIANLLFWQEDVIIAENFLDKNFPEIRKLFQLKNEEMEIEKKPFETIEEILLQFILMRNNIKEAIRESNSESTSATPYFGFFTFNCSDTKFQENQIKN</sequence>
<feature type="signal peptide" evidence="1">
    <location>
        <begin position="1"/>
        <end position="17"/>
    </location>
</feature>
<keyword evidence="1" id="KW-0732">Signal</keyword>
<proteinExistence type="predicted"/>
<evidence type="ECO:0000313" key="3">
    <source>
        <dbReference type="WBParaSite" id="MhA1_Contig1743.frz3.gene8"/>
    </source>
</evidence>
<keyword evidence="2" id="KW-1185">Reference proteome</keyword>
<dbReference type="OMA" id="IDEWREM"/>
<accession>A0A1I8BA37</accession>
<evidence type="ECO:0000313" key="2">
    <source>
        <dbReference type="Proteomes" id="UP000095281"/>
    </source>
</evidence>
<name>A0A1I8BA37_MELHA</name>
<dbReference type="WBParaSite" id="MhA1_Contig1743.frz3.gene8">
    <property type="protein sequence ID" value="MhA1_Contig1743.frz3.gene8"/>
    <property type="gene ID" value="MhA1_Contig1743.frz3.gene8"/>
</dbReference>
<protein>
    <submittedName>
        <fullName evidence="3">Uncharacterized protein</fullName>
    </submittedName>
</protein>
<dbReference type="AlphaFoldDB" id="A0A1I8BA37"/>
<reference evidence="3" key="1">
    <citation type="submission" date="2016-11" db="UniProtKB">
        <authorList>
            <consortium name="WormBaseParasite"/>
        </authorList>
    </citation>
    <scope>IDENTIFICATION</scope>
</reference>
<evidence type="ECO:0000256" key="1">
    <source>
        <dbReference type="SAM" id="SignalP"/>
    </source>
</evidence>